<reference evidence="9 10" key="1">
    <citation type="submission" date="2019-03" db="EMBL/GenBank/DDBJ databases">
        <title>Genomic Encyclopedia of Type Strains, Phase IV (KMG-IV): sequencing the most valuable type-strain genomes for metagenomic binning, comparative biology and taxonomic classification.</title>
        <authorList>
            <person name="Goeker M."/>
        </authorList>
    </citation>
    <scope>NUCLEOTIDE SEQUENCE [LARGE SCALE GENOMIC DNA]</scope>
    <source>
        <strain evidence="9 10">DSM 103923</strain>
    </source>
</reference>
<keyword evidence="5 7" id="KW-0234">DNA repair</keyword>
<evidence type="ECO:0000256" key="4">
    <source>
        <dbReference type="ARBA" id="ARBA00023172"/>
    </source>
</evidence>
<dbReference type="PANTHER" id="PTHR33991">
    <property type="entry name" value="DNA REPAIR PROTEIN RECO"/>
    <property type="match status" value="1"/>
</dbReference>
<evidence type="ECO:0000313" key="9">
    <source>
        <dbReference type="EMBL" id="TCS70441.1"/>
    </source>
</evidence>
<feature type="domain" description="DNA replication/recombination mediator RecO N-terminal" evidence="8">
    <location>
        <begin position="10"/>
        <end position="77"/>
    </location>
</feature>
<organism evidence="9 10">
    <name type="scientific">Sulfuritortus calidifontis</name>
    <dbReference type="NCBI Taxonomy" id="1914471"/>
    <lineage>
        <taxon>Bacteria</taxon>
        <taxon>Pseudomonadati</taxon>
        <taxon>Pseudomonadota</taxon>
        <taxon>Betaproteobacteria</taxon>
        <taxon>Nitrosomonadales</taxon>
        <taxon>Thiobacillaceae</taxon>
        <taxon>Sulfuritortus</taxon>
    </lineage>
</organism>
<keyword evidence="10" id="KW-1185">Reference proteome</keyword>
<comment type="function">
    <text evidence="7">Involved in DNA repair and RecF pathway recombination.</text>
</comment>
<dbReference type="HAMAP" id="MF_00201">
    <property type="entry name" value="RecO"/>
    <property type="match status" value="1"/>
</dbReference>
<dbReference type="SUPFAM" id="SSF57863">
    <property type="entry name" value="ArfGap/RecO-like zinc finger"/>
    <property type="match status" value="1"/>
</dbReference>
<evidence type="ECO:0000259" key="8">
    <source>
        <dbReference type="Pfam" id="PF11967"/>
    </source>
</evidence>
<name>A0A4R3JV82_9PROT</name>
<dbReference type="EMBL" id="SLZY01000016">
    <property type="protein sequence ID" value="TCS70441.1"/>
    <property type="molecule type" value="Genomic_DNA"/>
</dbReference>
<dbReference type="NCBIfam" id="TIGR00613">
    <property type="entry name" value="reco"/>
    <property type="match status" value="1"/>
</dbReference>
<dbReference type="InterPro" id="IPR042242">
    <property type="entry name" value="RecO_C"/>
</dbReference>
<dbReference type="AlphaFoldDB" id="A0A4R3JV82"/>
<evidence type="ECO:0000256" key="5">
    <source>
        <dbReference type="ARBA" id="ARBA00023204"/>
    </source>
</evidence>
<dbReference type="InterPro" id="IPR037278">
    <property type="entry name" value="ARFGAP/RecO"/>
</dbReference>
<dbReference type="RefSeq" id="WP_126463075.1">
    <property type="nucleotide sequence ID" value="NZ_AP018721.1"/>
</dbReference>
<evidence type="ECO:0000313" key="10">
    <source>
        <dbReference type="Proteomes" id="UP000295135"/>
    </source>
</evidence>
<gene>
    <name evidence="7" type="primary">recO</name>
    <name evidence="9" type="ORF">EDC61_11640</name>
</gene>
<dbReference type="Pfam" id="PF11967">
    <property type="entry name" value="RecO_N"/>
    <property type="match status" value="1"/>
</dbReference>
<sequence>MPERIDGEIGLVLHSQPYKETSLLIEAFTRRHGRISLMARGARRPHSALKAKLLPFQPLAFGWFGKGPLHTLHAVEWQGDGRSLAGAALMCGFYLNELLMRLLPPGDPHEALYDQYLATLRELADGLEAEPVLRRFELALLTELGYAQTLTHLAGSGQQVEPDERYGYALDLGVTAPAAGGPAYAGKTLLDMAAGDYSDPRTLAESKLLMRQLLAHYLGDKPLATRQLLIDLQKI</sequence>
<keyword evidence="4 7" id="KW-0233">DNA recombination</keyword>
<evidence type="ECO:0000256" key="6">
    <source>
        <dbReference type="ARBA" id="ARBA00033409"/>
    </source>
</evidence>
<dbReference type="InterPro" id="IPR003717">
    <property type="entry name" value="RecO"/>
</dbReference>
<dbReference type="InterPro" id="IPR012340">
    <property type="entry name" value="NA-bd_OB-fold"/>
</dbReference>
<evidence type="ECO:0000256" key="7">
    <source>
        <dbReference type="HAMAP-Rule" id="MF_00201"/>
    </source>
</evidence>
<evidence type="ECO:0000256" key="2">
    <source>
        <dbReference type="ARBA" id="ARBA00021310"/>
    </source>
</evidence>
<dbReference type="GO" id="GO:0006302">
    <property type="term" value="P:double-strand break repair"/>
    <property type="evidence" value="ECO:0007669"/>
    <property type="project" value="TreeGrafter"/>
</dbReference>
<dbReference type="Proteomes" id="UP000295135">
    <property type="component" value="Unassembled WGS sequence"/>
</dbReference>
<comment type="caution">
    <text evidence="9">The sequence shown here is derived from an EMBL/GenBank/DDBJ whole genome shotgun (WGS) entry which is preliminary data.</text>
</comment>
<proteinExistence type="inferred from homology"/>
<accession>A0A4R3JV82</accession>
<keyword evidence="3 7" id="KW-0227">DNA damage</keyword>
<evidence type="ECO:0000256" key="3">
    <source>
        <dbReference type="ARBA" id="ARBA00022763"/>
    </source>
</evidence>
<dbReference type="Gene3D" id="2.40.50.140">
    <property type="entry name" value="Nucleic acid-binding proteins"/>
    <property type="match status" value="1"/>
</dbReference>
<dbReference type="GO" id="GO:0043590">
    <property type="term" value="C:bacterial nucleoid"/>
    <property type="evidence" value="ECO:0007669"/>
    <property type="project" value="TreeGrafter"/>
</dbReference>
<dbReference type="Gene3D" id="1.20.1440.120">
    <property type="entry name" value="Recombination protein O, C-terminal domain"/>
    <property type="match status" value="1"/>
</dbReference>
<evidence type="ECO:0000256" key="1">
    <source>
        <dbReference type="ARBA" id="ARBA00007452"/>
    </source>
</evidence>
<dbReference type="PANTHER" id="PTHR33991:SF1">
    <property type="entry name" value="DNA REPAIR PROTEIN RECO"/>
    <property type="match status" value="1"/>
</dbReference>
<comment type="similarity">
    <text evidence="1 7">Belongs to the RecO family.</text>
</comment>
<dbReference type="Pfam" id="PF02565">
    <property type="entry name" value="RecO_C"/>
    <property type="match status" value="1"/>
</dbReference>
<dbReference type="SUPFAM" id="SSF50249">
    <property type="entry name" value="Nucleic acid-binding proteins"/>
    <property type="match status" value="1"/>
</dbReference>
<dbReference type="InterPro" id="IPR022572">
    <property type="entry name" value="DNA_rep/recomb_RecO_N"/>
</dbReference>
<dbReference type="OrthoDB" id="9804792at2"/>
<protein>
    <recommendedName>
        <fullName evidence="2 7">DNA repair protein RecO</fullName>
    </recommendedName>
    <alternativeName>
        <fullName evidence="6 7">Recombination protein O</fullName>
    </alternativeName>
</protein>
<dbReference type="GO" id="GO:0006310">
    <property type="term" value="P:DNA recombination"/>
    <property type="evidence" value="ECO:0007669"/>
    <property type="project" value="UniProtKB-UniRule"/>
</dbReference>